<reference evidence="2 3" key="1">
    <citation type="journal article" date="2019" name="Commun. Biol.">
        <title>The bagworm genome reveals a unique fibroin gene that provides high tensile strength.</title>
        <authorList>
            <person name="Kono N."/>
            <person name="Nakamura H."/>
            <person name="Ohtoshi R."/>
            <person name="Tomita M."/>
            <person name="Numata K."/>
            <person name="Arakawa K."/>
        </authorList>
    </citation>
    <scope>NUCLEOTIDE SEQUENCE [LARGE SCALE GENOMIC DNA]</scope>
</reference>
<name>A0A4C1ZFZ8_EUMVA</name>
<feature type="region of interest" description="Disordered" evidence="1">
    <location>
        <begin position="27"/>
        <end position="46"/>
    </location>
</feature>
<evidence type="ECO:0000256" key="1">
    <source>
        <dbReference type="SAM" id="MobiDB-lite"/>
    </source>
</evidence>
<organism evidence="2 3">
    <name type="scientific">Eumeta variegata</name>
    <name type="common">Bagworm moth</name>
    <name type="synonym">Eumeta japonica</name>
    <dbReference type="NCBI Taxonomy" id="151549"/>
    <lineage>
        <taxon>Eukaryota</taxon>
        <taxon>Metazoa</taxon>
        <taxon>Ecdysozoa</taxon>
        <taxon>Arthropoda</taxon>
        <taxon>Hexapoda</taxon>
        <taxon>Insecta</taxon>
        <taxon>Pterygota</taxon>
        <taxon>Neoptera</taxon>
        <taxon>Endopterygota</taxon>
        <taxon>Lepidoptera</taxon>
        <taxon>Glossata</taxon>
        <taxon>Ditrysia</taxon>
        <taxon>Tineoidea</taxon>
        <taxon>Psychidae</taxon>
        <taxon>Oiketicinae</taxon>
        <taxon>Eumeta</taxon>
    </lineage>
</organism>
<gene>
    <name evidence="2" type="ORF">EVAR_62149_1</name>
</gene>
<sequence length="72" mass="7743">MDVSQASELYKDRTKWKSVVSAQPSGKKAVEVASAPGGRREGGRVSGDERLQRLRGAGAEVRPAVLHVRAEL</sequence>
<evidence type="ECO:0000313" key="3">
    <source>
        <dbReference type="Proteomes" id="UP000299102"/>
    </source>
</evidence>
<proteinExistence type="predicted"/>
<dbReference type="Proteomes" id="UP000299102">
    <property type="component" value="Unassembled WGS sequence"/>
</dbReference>
<accession>A0A4C1ZFZ8</accession>
<dbReference type="EMBL" id="BGZK01001811">
    <property type="protein sequence ID" value="GBP86720.1"/>
    <property type="molecule type" value="Genomic_DNA"/>
</dbReference>
<dbReference type="AlphaFoldDB" id="A0A4C1ZFZ8"/>
<keyword evidence="3" id="KW-1185">Reference proteome</keyword>
<evidence type="ECO:0000313" key="2">
    <source>
        <dbReference type="EMBL" id="GBP86720.1"/>
    </source>
</evidence>
<comment type="caution">
    <text evidence="2">The sequence shown here is derived from an EMBL/GenBank/DDBJ whole genome shotgun (WGS) entry which is preliminary data.</text>
</comment>
<protein>
    <submittedName>
        <fullName evidence="2">Uncharacterized protein</fullName>
    </submittedName>
</protein>